<feature type="signal peptide" evidence="2">
    <location>
        <begin position="1"/>
        <end position="20"/>
    </location>
</feature>
<sequence length="179" mass="17820">MRARQISLATLAAAALIAGCGDDDGGSSTTAAVQTTQPPPATTTGPVASTPDATPPPPPTVTDIPTSTVPSPPTTTPTPQEEQGGGGEQAIRVPAVFALRGGRLTPPRITVPARLAIELSVSSDAAHAVELMTPEPQTLEVAAGATESLRMPGLRAGSYTITVDGQEAGELIVGGEAGP</sequence>
<keyword evidence="2" id="KW-0732">Signal</keyword>
<dbReference type="Proteomes" id="UP001284601">
    <property type="component" value="Unassembled WGS sequence"/>
</dbReference>
<gene>
    <name evidence="3" type="ORF">R7226_31385</name>
</gene>
<protein>
    <submittedName>
        <fullName evidence="3">Uncharacterized protein</fullName>
    </submittedName>
</protein>
<accession>A0ABU4I157</accession>
<proteinExistence type="predicted"/>
<evidence type="ECO:0000313" key="3">
    <source>
        <dbReference type="EMBL" id="MDW5598904.1"/>
    </source>
</evidence>
<evidence type="ECO:0000256" key="2">
    <source>
        <dbReference type="SAM" id="SignalP"/>
    </source>
</evidence>
<comment type="caution">
    <text evidence="3">The sequence shown here is derived from an EMBL/GenBank/DDBJ whole genome shotgun (WGS) entry which is preliminary data.</text>
</comment>
<organism evidence="3 4">
    <name type="scientific">Conexibacter stalactiti</name>
    <dbReference type="NCBI Taxonomy" id="1940611"/>
    <lineage>
        <taxon>Bacteria</taxon>
        <taxon>Bacillati</taxon>
        <taxon>Actinomycetota</taxon>
        <taxon>Thermoleophilia</taxon>
        <taxon>Solirubrobacterales</taxon>
        <taxon>Conexibacteraceae</taxon>
        <taxon>Conexibacter</taxon>
    </lineage>
</organism>
<evidence type="ECO:0000256" key="1">
    <source>
        <dbReference type="SAM" id="MobiDB-lite"/>
    </source>
</evidence>
<keyword evidence="4" id="KW-1185">Reference proteome</keyword>
<feature type="region of interest" description="Disordered" evidence="1">
    <location>
        <begin position="23"/>
        <end position="88"/>
    </location>
</feature>
<reference evidence="4" key="1">
    <citation type="submission" date="2023-07" db="EMBL/GenBank/DDBJ databases">
        <title>Conexibacter stalactiti sp. nov., isolated from stalactites in a lava cave and emended description of the genus Conexibacter.</title>
        <authorList>
            <person name="Lee S.D."/>
        </authorList>
    </citation>
    <scope>NUCLEOTIDE SEQUENCE [LARGE SCALE GENOMIC DNA]</scope>
    <source>
        <strain evidence="4">KCTC 39840</strain>
    </source>
</reference>
<feature type="chain" id="PRO_5046079493" evidence="2">
    <location>
        <begin position="21"/>
        <end position="179"/>
    </location>
</feature>
<dbReference type="PROSITE" id="PS51257">
    <property type="entry name" value="PROKAR_LIPOPROTEIN"/>
    <property type="match status" value="1"/>
</dbReference>
<name>A0ABU4I157_9ACTN</name>
<dbReference type="RefSeq" id="WP_318601506.1">
    <property type="nucleotide sequence ID" value="NZ_JAWSTH010000218.1"/>
</dbReference>
<evidence type="ECO:0000313" key="4">
    <source>
        <dbReference type="Proteomes" id="UP001284601"/>
    </source>
</evidence>
<feature type="compositionally biased region" description="Low complexity" evidence="1">
    <location>
        <begin position="23"/>
        <end position="52"/>
    </location>
</feature>
<dbReference type="EMBL" id="JAWSTH010000218">
    <property type="protein sequence ID" value="MDW5598904.1"/>
    <property type="molecule type" value="Genomic_DNA"/>
</dbReference>